<reference evidence="1" key="1">
    <citation type="submission" date="2018-05" db="EMBL/GenBank/DDBJ databases">
        <authorList>
            <person name="Lanie J.A."/>
            <person name="Ng W.-L."/>
            <person name="Kazmierczak K.M."/>
            <person name="Andrzejewski T.M."/>
            <person name="Davidsen T.M."/>
            <person name="Wayne K.J."/>
            <person name="Tettelin H."/>
            <person name="Glass J.I."/>
            <person name="Rusch D."/>
            <person name="Podicherti R."/>
            <person name="Tsui H.-C.T."/>
            <person name="Winkler M.E."/>
        </authorList>
    </citation>
    <scope>NUCLEOTIDE SEQUENCE</scope>
</reference>
<organism evidence="1">
    <name type="scientific">marine metagenome</name>
    <dbReference type="NCBI Taxonomy" id="408172"/>
    <lineage>
        <taxon>unclassified sequences</taxon>
        <taxon>metagenomes</taxon>
        <taxon>ecological metagenomes</taxon>
    </lineage>
</organism>
<evidence type="ECO:0000313" key="1">
    <source>
        <dbReference type="EMBL" id="SVB57776.1"/>
    </source>
</evidence>
<dbReference type="AlphaFoldDB" id="A0A382F424"/>
<sequence length="28" mass="3274">VVVKRLVIVFLVMFAFSVYSEDEKEVVK</sequence>
<dbReference type="EMBL" id="UINC01047907">
    <property type="protein sequence ID" value="SVB57776.1"/>
    <property type="molecule type" value="Genomic_DNA"/>
</dbReference>
<protein>
    <submittedName>
        <fullName evidence="1">Uncharacterized protein</fullName>
    </submittedName>
</protein>
<feature type="non-terminal residue" evidence="1">
    <location>
        <position position="1"/>
    </location>
</feature>
<proteinExistence type="predicted"/>
<name>A0A382F424_9ZZZZ</name>
<accession>A0A382F424</accession>
<gene>
    <name evidence="1" type="ORF">METZ01_LOCUS210630</name>
</gene>